<evidence type="ECO:0000313" key="2">
    <source>
        <dbReference type="EMBL" id="CAI2166784.1"/>
    </source>
</evidence>
<dbReference type="EMBL" id="CAMKVN010000333">
    <property type="protein sequence ID" value="CAI2166784.1"/>
    <property type="molecule type" value="Genomic_DNA"/>
</dbReference>
<dbReference type="AlphaFoldDB" id="A0A9W4SF51"/>
<protein>
    <submittedName>
        <fullName evidence="2">4459_t:CDS:1</fullName>
    </submittedName>
</protein>
<feature type="region of interest" description="Disordered" evidence="1">
    <location>
        <begin position="1"/>
        <end position="31"/>
    </location>
</feature>
<evidence type="ECO:0000256" key="1">
    <source>
        <dbReference type="SAM" id="MobiDB-lite"/>
    </source>
</evidence>
<keyword evidence="3" id="KW-1185">Reference proteome</keyword>
<accession>A0A9W4SF51</accession>
<comment type="caution">
    <text evidence="2">The sequence shown here is derived from an EMBL/GenBank/DDBJ whole genome shotgun (WGS) entry which is preliminary data.</text>
</comment>
<gene>
    <name evidence="2" type="ORF">FWILDA_LOCUS2746</name>
</gene>
<sequence>MRTLSNQKDLSNDIAPNINNGRTLPRRIRSRQIRRQNANRAVHLRNIYDASFINQDTLNRLSNIPIQRTNVHY</sequence>
<reference evidence="2" key="1">
    <citation type="submission" date="2022-08" db="EMBL/GenBank/DDBJ databases">
        <authorList>
            <person name="Kallberg Y."/>
            <person name="Tangrot J."/>
            <person name="Rosling A."/>
        </authorList>
    </citation>
    <scope>NUCLEOTIDE SEQUENCE</scope>
    <source>
        <strain evidence="2">Wild A</strain>
    </source>
</reference>
<dbReference type="Proteomes" id="UP001153678">
    <property type="component" value="Unassembled WGS sequence"/>
</dbReference>
<evidence type="ECO:0000313" key="3">
    <source>
        <dbReference type="Proteomes" id="UP001153678"/>
    </source>
</evidence>
<name>A0A9W4SF51_9GLOM</name>
<proteinExistence type="predicted"/>
<organism evidence="2 3">
    <name type="scientific">Funneliformis geosporum</name>
    <dbReference type="NCBI Taxonomy" id="1117311"/>
    <lineage>
        <taxon>Eukaryota</taxon>
        <taxon>Fungi</taxon>
        <taxon>Fungi incertae sedis</taxon>
        <taxon>Mucoromycota</taxon>
        <taxon>Glomeromycotina</taxon>
        <taxon>Glomeromycetes</taxon>
        <taxon>Glomerales</taxon>
        <taxon>Glomeraceae</taxon>
        <taxon>Funneliformis</taxon>
    </lineage>
</organism>